<dbReference type="SUPFAM" id="SSF47413">
    <property type="entry name" value="lambda repressor-like DNA-binding domains"/>
    <property type="match status" value="1"/>
</dbReference>
<dbReference type="Proteomes" id="UP000598996">
    <property type="component" value="Unassembled WGS sequence"/>
</dbReference>
<proteinExistence type="predicted"/>
<organism evidence="2 3">
    <name type="scientific">Paractinoplanes lichenicola</name>
    <dbReference type="NCBI Taxonomy" id="2802976"/>
    <lineage>
        <taxon>Bacteria</taxon>
        <taxon>Bacillati</taxon>
        <taxon>Actinomycetota</taxon>
        <taxon>Actinomycetes</taxon>
        <taxon>Micromonosporales</taxon>
        <taxon>Micromonosporaceae</taxon>
        <taxon>Paractinoplanes</taxon>
    </lineage>
</organism>
<protein>
    <submittedName>
        <fullName evidence="2">Helix-turn-helix domain-containing protein</fullName>
    </submittedName>
</protein>
<dbReference type="InterPro" id="IPR010982">
    <property type="entry name" value="Lambda_DNA-bd_dom_sf"/>
</dbReference>
<dbReference type="EMBL" id="JAENHO010000009">
    <property type="protein sequence ID" value="MBL7258829.1"/>
    <property type="molecule type" value="Genomic_DNA"/>
</dbReference>
<accession>A0ABS1VWF2</accession>
<evidence type="ECO:0000259" key="1">
    <source>
        <dbReference type="PROSITE" id="PS50943"/>
    </source>
</evidence>
<feature type="domain" description="HTH cro/C1-type" evidence="1">
    <location>
        <begin position="37"/>
        <end position="82"/>
    </location>
</feature>
<dbReference type="PANTHER" id="PTHR35010:SF2">
    <property type="entry name" value="BLL4672 PROTEIN"/>
    <property type="match status" value="1"/>
</dbReference>
<sequence>MPANRVALAEFLRSRRDRLKPAQAGVQPFPGARRVPGLRREELAMLAGLSVDYYTRIEQGRQANISAEVLAALSRALQLDDIECAHLRDLAAPAGRRGSDASTRQRADPGLLRVMTALDHLPVLLLGRRSAVLARTALLGAVLGREFEIGDSFVRYLFRDPLAQMRIVNWEVFAQAAVAGMRREAGCHPHDSLLHAEIAALRRSDPKVDRWWQDQKVGDYTSAAKQIAHPDLGHLHFDIEHIIAPHDPDQHLIVYTTPPDSPTALLLPMLANRELADSTLPT</sequence>
<gene>
    <name evidence="2" type="ORF">JKJ07_31410</name>
</gene>
<reference evidence="2 3" key="1">
    <citation type="submission" date="2021-01" db="EMBL/GenBank/DDBJ databases">
        <title>Actinoplanes sp. nov. LDG1-01 isolated from lichen.</title>
        <authorList>
            <person name="Saeng-In P."/>
            <person name="Phongsopitanun W."/>
            <person name="Kanchanasin P."/>
            <person name="Yuki M."/>
            <person name="Kudo T."/>
            <person name="Ohkuma M."/>
            <person name="Tanasupawat S."/>
        </authorList>
    </citation>
    <scope>NUCLEOTIDE SEQUENCE [LARGE SCALE GENOMIC DNA]</scope>
    <source>
        <strain evidence="2 3">LDG1-01</strain>
    </source>
</reference>
<dbReference type="Gene3D" id="3.30.450.180">
    <property type="match status" value="1"/>
</dbReference>
<evidence type="ECO:0000313" key="3">
    <source>
        <dbReference type="Proteomes" id="UP000598996"/>
    </source>
</evidence>
<dbReference type="PANTHER" id="PTHR35010">
    <property type="entry name" value="BLL4672 PROTEIN-RELATED"/>
    <property type="match status" value="1"/>
</dbReference>
<dbReference type="CDD" id="cd00093">
    <property type="entry name" value="HTH_XRE"/>
    <property type="match status" value="1"/>
</dbReference>
<dbReference type="PROSITE" id="PS50943">
    <property type="entry name" value="HTH_CROC1"/>
    <property type="match status" value="1"/>
</dbReference>
<comment type="caution">
    <text evidence="2">The sequence shown here is derived from an EMBL/GenBank/DDBJ whole genome shotgun (WGS) entry which is preliminary data.</text>
</comment>
<keyword evidence="3" id="KW-1185">Reference proteome</keyword>
<dbReference type="Pfam" id="PF13560">
    <property type="entry name" value="HTH_31"/>
    <property type="match status" value="1"/>
</dbReference>
<dbReference type="InterPro" id="IPR041413">
    <property type="entry name" value="MLTR_LBD"/>
</dbReference>
<dbReference type="InterPro" id="IPR001387">
    <property type="entry name" value="Cro/C1-type_HTH"/>
</dbReference>
<dbReference type="SMART" id="SM00530">
    <property type="entry name" value="HTH_XRE"/>
    <property type="match status" value="1"/>
</dbReference>
<dbReference type="Pfam" id="PF17765">
    <property type="entry name" value="MLTR_LBD"/>
    <property type="match status" value="1"/>
</dbReference>
<dbReference type="RefSeq" id="WP_202995481.1">
    <property type="nucleotide sequence ID" value="NZ_JAENHO010000009.1"/>
</dbReference>
<dbReference type="Gene3D" id="1.10.260.40">
    <property type="entry name" value="lambda repressor-like DNA-binding domains"/>
    <property type="match status" value="1"/>
</dbReference>
<name>A0ABS1VWF2_9ACTN</name>
<evidence type="ECO:0000313" key="2">
    <source>
        <dbReference type="EMBL" id="MBL7258829.1"/>
    </source>
</evidence>